<reference evidence="6" key="1">
    <citation type="journal article" date="2019" name="Int. J. Syst. Evol. Microbiol.">
        <title>The Global Catalogue of Microorganisms (GCM) 10K type strain sequencing project: providing services to taxonomists for standard genome sequencing and annotation.</title>
        <authorList>
            <consortium name="The Broad Institute Genomics Platform"/>
            <consortium name="The Broad Institute Genome Sequencing Center for Infectious Disease"/>
            <person name="Wu L."/>
            <person name="Ma J."/>
        </authorList>
    </citation>
    <scope>NUCLEOTIDE SEQUENCE [LARGE SCALE GENOMIC DNA]</scope>
    <source>
        <strain evidence="6">CECT 8472</strain>
    </source>
</reference>
<dbReference type="Proteomes" id="UP001595799">
    <property type="component" value="Unassembled WGS sequence"/>
</dbReference>
<dbReference type="InterPro" id="IPR045337">
    <property type="entry name" value="MmgE_PrpD_C"/>
</dbReference>
<evidence type="ECO:0000256" key="2">
    <source>
        <dbReference type="SAM" id="MobiDB-lite"/>
    </source>
</evidence>
<evidence type="ECO:0000259" key="3">
    <source>
        <dbReference type="Pfam" id="PF03972"/>
    </source>
</evidence>
<dbReference type="InterPro" id="IPR005656">
    <property type="entry name" value="MmgE_PrpD"/>
</dbReference>
<accession>A0ABV8US57</accession>
<dbReference type="InterPro" id="IPR042183">
    <property type="entry name" value="MmgE/PrpD_sf_1"/>
</dbReference>
<dbReference type="EMBL" id="JBHSCW010000016">
    <property type="protein sequence ID" value="MFC4353431.1"/>
    <property type="molecule type" value="Genomic_DNA"/>
</dbReference>
<dbReference type="Pfam" id="PF03972">
    <property type="entry name" value="MmgE_PrpD_N"/>
    <property type="match status" value="1"/>
</dbReference>
<evidence type="ECO:0000313" key="5">
    <source>
        <dbReference type="EMBL" id="MFC4353431.1"/>
    </source>
</evidence>
<evidence type="ECO:0000313" key="6">
    <source>
        <dbReference type="Proteomes" id="UP001595799"/>
    </source>
</evidence>
<protein>
    <submittedName>
        <fullName evidence="5">MmgE/PrpD family protein</fullName>
    </submittedName>
</protein>
<evidence type="ECO:0000256" key="1">
    <source>
        <dbReference type="ARBA" id="ARBA00006174"/>
    </source>
</evidence>
<feature type="domain" description="MmgE/PrpD N-terminal" evidence="3">
    <location>
        <begin position="25"/>
        <end position="250"/>
    </location>
</feature>
<dbReference type="InterPro" id="IPR042188">
    <property type="entry name" value="MmgE/PrpD_sf_2"/>
</dbReference>
<feature type="domain" description="MmgE/PrpD C-terminal" evidence="4">
    <location>
        <begin position="275"/>
        <end position="440"/>
    </location>
</feature>
<feature type="compositionally biased region" description="Basic and acidic residues" evidence="2">
    <location>
        <begin position="395"/>
        <end position="407"/>
    </location>
</feature>
<proteinExistence type="inferred from homology"/>
<comment type="caution">
    <text evidence="5">The sequence shown here is derived from an EMBL/GenBank/DDBJ whole genome shotgun (WGS) entry which is preliminary data.</text>
</comment>
<sequence length="459" mass="48867">MTDTLEKVDSEGLTARLVDVLLREEALDGEMLHYAKRHFVDTLGAIIAGTPQEVTRRAASVITKVQGPGPFRVPGLGGSFGLLDAAYLSGVAAHGTETDDGYRQGSVHPGTVVVPSILPLAVGRKSSGHVLLSGIVAGYHSMAVIAALAHPKLRRQGFHPTAAVGPLGAAMAATSLLKLDRTKRLFALGIAASSASGLFAFKGGGADVKRLHPGQAARDGLLAALLAEEGCEGPSAVLECSDGFFQALAGITASDLVSVSFPQKPPITDCYIKPYACCRHIHPAVDALRALCEQHAVQSHEIEAIEVETYSIAADHGKVPWNSLAEAQLSFPYVLAAAIKFETLGVRAFEEVHRTDAELTMLCRKVDVRATDEMDARYPAERPARVTLHSSKGSWSEERGEARGDPRYPLDDNEIAVKFLDLVGPVLGSARAGNLLEELWRLEDIEDMTSIFVNLGAAK</sequence>
<dbReference type="Gene3D" id="3.30.1330.120">
    <property type="entry name" value="2-methylcitrate dehydratase PrpD"/>
    <property type="match status" value="1"/>
</dbReference>
<organism evidence="5 6">
    <name type="scientific">Fodinicurvata halophila</name>
    <dbReference type="NCBI Taxonomy" id="1419723"/>
    <lineage>
        <taxon>Bacteria</taxon>
        <taxon>Pseudomonadati</taxon>
        <taxon>Pseudomonadota</taxon>
        <taxon>Alphaproteobacteria</taxon>
        <taxon>Rhodospirillales</taxon>
        <taxon>Rhodovibrionaceae</taxon>
        <taxon>Fodinicurvata</taxon>
    </lineage>
</organism>
<dbReference type="SUPFAM" id="SSF103378">
    <property type="entry name" value="2-methylcitrate dehydratase PrpD"/>
    <property type="match status" value="1"/>
</dbReference>
<dbReference type="InterPro" id="IPR045336">
    <property type="entry name" value="MmgE_PrpD_N"/>
</dbReference>
<keyword evidence="6" id="KW-1185">Reference proteome</keyword>
<gene>
    <name evidence="5" type="ORF">ACFOW6_17955</name>
</gene>
<comment type="similarity">
    <text evidence="1">Belongs to the PrpD family.</text>
</comment>
<dbReference type="Gene3D" id="1.10.4100.10">
    <property type="entry name" value="2-methylcitrate dehydratase PrpD"/>
    <property type="match status" value="1"/>
</dbReference>
<dbReference type="PANTHER" id="PTHR16943:SF8">
    <property type="entry name" value="2-METHYLCITRATE DEHYDRATASE"/>
    <property type="match status" value="1"/>
</dbReference>
<name>A0ABV8US57_9PROT</name>
<dbReference type="Pfam" id="PF19305">
    <property type="entry name" value="MmgE_PrpD_C"/>
    <property type="match status" value="1"/>
</dbReference>
<dbReference type="InterPro" id="IPR036148">
    <property type="entry name" value="MmgE/PrpD_sf"/>
</dbReference>
<feature type="region of interest" description="Disordered" evidence="2">
    <location>
        <begin position="388"/>
        <end position="407"/>
    </location>
</feature>
<dbReference type="RefSeq" id="WP_382423807.1">
    <property type="nucleotide sequence ID" value="NZ_JBHSCW010000016.1"/>
</dbReference>
<dbReference type="PANTHER" id="PTHR16943">
    <property type="entry name" value="2-METHYLCITRATE DEHYDRATASE-RELATED"/>
    <property type="match status" value="1"/>
</dbReference>
<evidence type="ECO:0000259" key="4">
    <source>
        <dbReference type="Pfam" id="PF19305"/>
    </source>
</evidence>